<evidence type="ECO:0000256" key="1">
    <source>
        <dbReference type="ARBA" id="ARBA00005595"/>
    </source>
</evidence>
<name>A0A1Y2FSW4_9BASI</name>
<dbReference type="EMBL" id="MCGR01000014">
    <property type="protein sequence ID" value="ORY86687.1"/>
    <property type="molecule type" value="Genomic_DNA"/>
</dbReference>
<dbReference type="Pfam" id="PF04502">
    <property type="entry name" value="Saf4_Yju2"/>
    <property type="match status" value="1"/>
</dbReference>
<dbReference type="STRING" id="106004.A0A1Y2FSW4"/>
<comment type="caution">
    <text evidence="3">The sequence shown here is derived from an EMBL/GenBank/DDBJ whole genome shotgun (WGS) entry which is preliminary data.</text>
</comment>
<dbReference type="OrthoDB" id="360327at2759"/>
<organism evidence="3 4">
    <name type="scientific">Leucosporidium creatinivorum</name>
    <dbReference type="NCBI Taxonomy" id="106004"/>
    <lineage>
        <taxon>Eukaryota</taxon>
        <taxon>Fungi</taxon>
        <taxon>Dikarya</taxon>
        <taxon>Basidiomycota</taxon>
        <taxon>Pucciniomycotina</taxon>
        <taxon>Microbotryomycetes</taxon>
        <taxon>Leucosporidiales</taxon>
        <taxon>Leucosporidium</taxon>
    </lineage>
</organism>
<feature type="region of interest" description="Disordered" evidence="2">
    <location>
        <begin position="259"/>
        <end position="306"/>
    </location>
</feature>
<reference evidence="3 4" key="1">
    <citation type="submission" date="2016-07" db="EMBL/GenBank/DDBJ databases">
        <title>Pervasive Adenine N6-methylation of Active Genes in Fungi.</title>
        <authorList>
            <consortium name="DOE Joint Genome Institute"/>
            <person name="Mondo S.J."/>
            <person name="Dannebaum R.O."/>
            <person name="Kuo R.C."/>
            <person name="Labutti K."/>
            <person name="Haridas S."/>
            <person name="Kuo A."/>
            <person name="Salamov A."/>
            <person name="Ahrendt S.R."/>
            <person name="Lipzen A."/>
            <person name="Sullivan W."/>
            <person name="Andreopoulos W.B."/>
            <person name="Clum A."/>
            <person name="Lindquist E."/>
            <person name="Daum C."/>
            <person name="Ramamoorthy G.K."/>
            <person name="Gryganskyi A."/>
            <person name="Culley D."/>
            <person name="Magnuson J.K."/>
            <person name="James T.Y."/>
            <person name="O'Malley M.A."/>
            <person name="Stajich J.E."/>
            <person name="Spatafora J.W."/>
            <person name="Visel A."/>
            <person name="Grigoriev I.V."/>
        </authorList>
    </citation>
    <scope>NUCLEOTIDE SEQUENCE [LARGE SCALE GENOMIC DNA]</scope>
    <source>
        <strain evidence="3 4">62-1032</strain>
    </source>
</reference>
<accession>A0A1Y2FSW4</accession>
<feature type="region of interest" description="Disordered" evidence="2">
    <location>
        <begin position="213"/>
        <end position="240"/>
    </location>
</feature>
<dbReference type="Proteomes" id="UP000193467">
    <property type="component" value="Unassembled WGS sequence"/>
</dbReference>
<evidence type="ECO:0000256" key="2">
    <source>
        <dbReference type="SAM" id="MobiDB-lite"/>
    </source>
</evidence>
<evidence type="ECO:0000313" key="3">
    <source>
        <dbReference type="EMBL" id="ORY86687.1"/>
    </source>
</evidence>
<dbReference type="FunCoup" id="A0A1Y2FSW4">
    <property type="interactions" value="333"/>
</dbReference>
<dbReference type="InParanoid" id="A0A1Y2FSW4"/>
<feature type="compositionally biased region" description="Low complexity" evidence="2">
    <location>
        <begin position="259"/>
        <end position="282"/>
    </location>
</feature>
<gene>
    <name evidence="3" type="ORF">BCR35DRAFT_351452</name>
</gene>
<proteinExistence type="inferred from homology"/>
<sequence>MQGFNKYHPPDYDPAKHSSLNAYHGKHALGDRARKLDKGILIVRFELPYNIWCDHCNSHIGQGVRYNAEKSKVGNYYSTPIWNFRCKCHICQHWFEIRTDPANTRYVVHSGARQKHEEWDPAENGGIVLDQKTDTPPDAFHSLEKSVTQKTRALSAAAHLHALEEDRHSHWSDPYSASSLLRHNFRKAKKVRLESEGRAEGVRERYGLGERVGVQDLRTPAREEVREEEDRDNSTITPASPALQALSARLGLASALKADPFLPSRSSPSSSSSSSKAGGSSAERLKKARQLVGLVGAGGGGKRKRE</sequence>
<protein>
    <submittedName>
        <fullName evidence="3">CWC16 protein</fullName>
    </submittedName>
</protein>
<dbReference type="InterPro" id="IPR007590">
    <property type="entry name" value="Saf4/Yju2"/>
</dbReference>
<dbReference type="GO" id="GO:0005684">
    <property type="term" value="C:U2-type spliceosomal complex"/>
    <property type="evidence" value="ECO:0007669"/>
    <property type="project" value="TreeGrafter"/>
</dbReference>
<dbReference type="AlphaFoldDB" id="A0A1Y2FSW4"/>
<comment type="similarity">
    <text evidence="1">Belongs to the CWC16 family.</text>
</comment>
<dbReference type="GO" id="GO:0000398">
    <property type="term" value="P:mRNA splicing, via spliceosome"/>
    <property type="evidence" value="ECO:0007669"/>
    <property type="project" value="InterPro"/>
</dbReference>
<evidence type="ECO:0000313" key="4">
    <source>
        <dbReference type="Proteomes" id="UP000193467"/>
    </source>
</evidence>
<keyword evidence="4" id="KW-1185">Reference proteome</keyword>
<dbReference type="PANTHER" id="PTHR12111:SF2">
    <property type="entry name" value="SPLICING FACTOR YJU2B-RELATED"/>
    <property type="match status" value="1"/>
</dbReference>
<dbReference type="PANTHER" id="PTHR12111">
    <property type="entry name" value="SPLICING FACTOR YJU2"/>
    <property type="match status" value="1"/>
</dbReference>
<dbReference type="GO" id="GO:0071014">
    <property type="term" value="C:post-mRNA release spliceosomal complex"/>
    <property type="evidence" value="ECO:0007669"/>
    <property type="project" value="TreeGrafter"/>
</dbReference>